<evidence type="ECO:0000256" key="4">
    <source>
        <dbReference type="SAM" id="SignalP"/>
    </source>
</evidence>
<protein>
    <submittedName>
        <fullName evidence="5">Acid stress chaperone HdeA</fullName>
    </submittedName>
</protein>
<dbReference type="GO" id="GO:0030288">
    <property type="term" value="C:outer membrane-bounded periplasmic space"/>
    <property type="evidence" value="ECO:0007669"/>
    <property type="project" value="InterPro"/>
</dbReference>
<dbReference type="RefSeq" id="WP_087112702.1">
    <property type="nucleotide sequence ID" value="NZ_CBCSCN010000013.1"/>
</dbReference>
<evidence type="ECO:0000313" key="6">
    <source>
        <dbReference type="Proteomes" id="UP000196573"/>
    </source>
</evidence>
<evidence type="ECO:0000256" key="2">
    <source>
        <dbReference type="ARBA" id="ARBA00022764"/>
    </source>
</evidence>
<gene>
    <name evidence="5" type="primary">hdeA</name>
    <name evidence="5" type="ORF">EHSB41UT_04055</name>
</gene>
<reference evidence="5 6" key="1">
    <citation type="submission" date="2017-03" db="EMBL/GenBank/DDBJ databases">
        <authorList>
            <person name="Afonso C.L."/>
            <person name="Miller P.J."/>
            <person name="Scott M.A."/>
            <person name="Spackman E."/>
            <person name="Goraichik I."/>
            <person name="Dimitrov K.M."/>
            <person name="Suarez D.L."/>
            <person name="Swayne D.E."/>
        </authorList>
    </citation>
    <scope>NUCLEOTIDE SEQUENCE [LARGE SCALE GENOMIC DNA]</scope>
    <source>
        <strain evidence="5">SB41UT1</strain>
    </source>
</reference>
<evidence type="ECO:0000256" key="1">
    <source>
        <dbReference type="ARBA" id="ARBA00022729"/>
    </source>
</evidence>
<dbReference type="GO" id="GO:0071468">
    <property type="term" value="P:cellular response to acidic pH"/>
    <property type="evidence" value="ECO:0007669"/>
    <property type="project" value="InterPro"/>
</dbReference>
<keyword evidence="6" id="KW-1185">Reference proteome</keyword>
<feature type="chain" id="PRO_5012597921" evidence="4">
    <location>
        <begin position="27"/>
        <end position="119"/>
    </location>
</feature>
<proteinExistence type="predicted"/>
<dbReference type="SUPFAM" id="SSF47752">
    <property type="entry name" value="Protein HNS-dependent expression A, HdeA"/>
    <property type="match status" value="1"/>
</dbReference>
<dbReference type="Pfam" id="PF06411">
    <property type="entry name" value="HdeA"/>
    <property type="match status" value="1"/>
</dbReference>
<keyword evidence="3" id="KW-0143">Chaperone</keyword>
<evidence type="ECO:0000256" key="3">
    <source>
        <dbReference type="ARBA" id="ARBA00023186"/>
    </source>
</evidence>
<dbReference type="InterPro" id="IPR038303">
    <property type="entry name" value="HdeA/HdeB_sf"/>
</dbReference>
<dbReference type="Proteomes" id="UP000196573">
    <property type="component" value="Unassembled WGS sequence"/>
</dbReference>
<dbReference type="AlphaFoldDB" id="A0A1X7APL0"/>
<dbReference type="Gene3D" id="1.10.890.10">
    <property type="entry name" value="HNS-dependent expression A"/>
    <property type="match status" value="1"/>
</dbReference>
<accession>A0A1X7APL0</accession>
<name>A0A1X7APL0_9GAMM</name>
<sequence length="119" mass="12947">MSTPNIKVKSLFLICSFAAIPVICNAADSSNSPAPKKPIADWTCADFLALQNNFKPYAVGYAAAYSQSGKLEDQDFDVDGVDTITPYVITVCEQDKKASFWSKVKEKADQLGTDVKKAM</sequence>
<dbReference type="NCBIfam" id="NF007576">
    <property type="entry name" value="PRK10208.1"/>
    <property type="match status" value="1"/>
</dbReference>
<keyword evidence="2" id="KW-0574">Periplasm</keyword>
<dbReference type="InterPro" id="IPR036831">
    <property type="entry name" value="HdeA_sf"/>
</dbReference>
<evidence type="ECO:0000313" key="5">
    <source>
        <dbReference type="EMBL" id="SMA50261.1"/>
    </source>
</evidence>
<keyword evidence="1 4" id="KW-0732">Signal</keyword>
<feature type="signal peptide" evidence="4">
    <location>
        <begin position="1"/>
        <end position="26"/>
    </location>
</feature>
<dbReference type="OrthoDB" id="7581659at2"/>
<organism evidence="5 6">
    <name type="scientific">Parendozoicomonas haliclonae</name>
    <dbReference type="NCBI Taxonomy" id="1960125"/>
    <lineage>
        <taxon>Bacteria</taxon>
        <taxon>Pseudomonadati</taxon>
        <taxon>Pseudomonadota</taxon>
        <taxon>Gammaproteobacteria</taxon>
        <taxon>Oceanospirillales</taxon>
        <taxon>Endozoicomonadaceae</taxon>
        <taxon>Parendozoicomonas</taxon>
    </lineage>
</organism>
<dbReference type="InterPro" id="IPR010486">
    <property type="entry name" value="HNS-dep_expression_A/B"/>
</dbReference>
<dbReference type="EMBL" id="FWPT01000011">
    <property type="protein sequence ID" value="SMA50261.1"/>
    <property type="molecule type" value="Genomic_DNA"/>
</dbReference>